<accession>A0AAE8HIC7</accession>
<evidence type="ECO:0000313" key="8">
    <source>
        <dbReference type="Proteomes" id="UP000182085"/>
    </source>
</evidence>
<evidence type="ECO:0000256" key="4">
    <source>
        <dbReference type="ARBA" id="ARBA00023172"/>
    </source>
</evidence>
<dbReference type="Gene3D" id="1.10.443.10">
    <property type="entry name" value="Intergrase catalytic core"/>
    <property type="match status" value="1"/>
</dbReference>
<dbReference type="PROSITE" id="PS51898">
    <property type="entry name" value="TYR_RECOMBINASE"/>
    <property type="match status" value="1"/>
</dbReference>
<proteinExistence type="inferred from homology"/>
<evidence type="ECO:0000313" key="7">
    <source>
        <dbReference type="EMBL" id="SDV17462.1"/>
    </source>
</evidence>
<keyword evidence="4" id="KW-0233">DNA recombination</keyword>
<dbReference type="Pfam" id="PF00589">
    <property type="entry name" value="Phage_integrase"/>
    <property type="match status" value="1"/>
</dbReference>
<keyword evidence="8" id="KW-1185">Reference proteome</keyword>
<evidence type="ECO:0000256" key="2">
    <source>
        <dbReference type="ARBA" id="ARBA00022908"/>
    </source>
</evidence>
<evidence type="ECO:0000259" key="5">
    <source>
        <dbReference type="PROSITE" id="PS51898"/>
    </source>
</evidence>
<dbReference type="EMBL" id="LT629801">
    <property type="protein sequence ID" value="SDV16943.1"/>
    <property type="molecule type" value="Genomic_DNA"/>
</dbReference>
<dbReference type="GO" id="GO:0003677">
    <property type="term" value="F:DNA binding"/>
    <property type="evidence" value="ECO:0007669"/>
    <property type="project" value="UniProtKB-KW"/>
</dbReference>
<evidence type="ECO:0000256" key="1">
    <source>
        <dbReference type="ARBA" id="ARBA00008857"/>
    </source>
</evidence>
<sequence length="416" mass="47155">MTLLAIKHIQFRHGERHKLLVSAQTGIPLYYPSLFITTHVRAGGFSVSTVQGALAAIKVLYAWQASQGINLEALFSTGRLLQREEITSLVAFSARLLREERRQRTTKVHTLKLNAGRTVARNTCNVGAQTQFTRISTISKYLGFLAETLRDGRVSSASERQVSAMVERLNACRPKVSNISAVDRDERGLDLDVVDQVLEYLWPDHPQNPFSSKGVQQRNYLIITLLRYLGIRRGELLNLRVEDVDFSKGVIKIVRRADSPLDSRRHQPLVKTAQRNIPINDILQKKLSDYILHCRASFRQAKKHPYLFVAHKAGPTQGNPLSNSSFGKFMATIQGIANGFEIIHAHAFRHTWNYAFSKIVDEAGAMTPEQEQKVRAYLMGWSETSHTVNTYNKRHIKEKAAKALLEYQRALKNKKD</sequence>
<name>A0AAE8HIC7_9PSED</name>
<dbReference type="SUPFAM" id="SSF56349">
    <property type="entry name" value="DNA breaking-rejoining enzymes"/>
    <property type="match status" value="1"/>
</dbReference>
<dbReference type="AlphaFoldDB" id="A0AAE8HIC7"/>
<gene>
    <name evidence="6" type="ORF">SAMN04490209_5773</name>
    <name evidence="7" type="ORF">SAMN04490209_6072</name>
</gene>
<dbReference type="PANTHER" id="PTHR30349:SF41">
    <property type="entry name" value="INTEGRASE_RECOMBINASE PROTEIN MJ0367-RELATED"/>
    <property type="match status" value="1"/>
</dbReference>
<comment type="similarity">
    <text evidence="1">Belongs to the 'phage' integrase family.</text>
</comment>
<keyword evidence="2" id="KW-0229">DNA integration</keyword>
<dbReference type="InterPro" id="IPR002104">
    <property type="entry name" value="Integrase_catalytic"/>
</dbReference>
<keyword evidence="3" id="KW-0238">DNA-binding</keyword>
<dbReference type="InterPro" id="IPR050090">
    <property type="entry name" value="Tyrosine_recombinase_XerCD"/>
</dbReference>
<dbReference type="InterPro" id="IPR013762">
    <property type="entry name" value="Integrase-like_cat_sf"/>
</dbReference>
<dbReference type="CDD" id="cd00397">
    <property type="entry name" value="DNA_BRE_C"/>
    <property type="match status" value="1"/>
</dbReference>
<dbReference type="GO" id="GO:0015074">
    <property type="term" value="P:DNA integration"/>
    <property type="evidence" value="ECO:0007669"/>
    <property type="project" value="UniProtKB-KW"/>
</dbReference>
<protein>
    <submittedName>
        <fullName evidence="6">Phage integrase family protein</fullName>
    </submittedName>
</protein>
<dbReference type="GO" id="GO:0006310">
    <property type="term" value="P:DNA recombination"/>
    <property type="evidence" value="ECO:0007669"/>
    <property type="project" value="UniProtKB-KW"/>
</dbReference>
<evidence type="ECO:0000313" key="6">
    <source>
        <dbReference type="EMBL" id="SDV16943.1"/>
    </source>
</evidence>
<dbReference type="InterPro" id="IPR011010">
    <property type="entry name" value="DNA_brk_join_enz"/>
</dbReference>
<dbReference type="Proteomes" id="UP000182085">
    <property type="component" value="Chromosome I"/>
</dbReference>
<dbReference type="PANTHER" id="PTHR30349">
    <property type="entry name" value="PHAGE INTEGRASE-RELATED"/>
    <property type="match status" value="1"/>
</dbReference>
<feature type="domain" description="Tyr recombinase" evidence="5">
    <location>
        <begin position="184"/>
        <end position="404"/>
    </location>
</feature>
<evidence type="ECO:0000256" key="3">
    <source>
        <dbReference type="ARBA" id="ARBA00023125"/>
    </source>
</evidence>
<dbReference type="EMBL" id="LT629801">
    <property type="protein sequence ID" value="SDV17462.1"/>
    <property type="molecule type" value="Genomic_DNA"/>
</dbReference>
<organism evidence="6 8">
    <name type="scientific">Pseudomonas rhodesiae</name>
    <dbReference type="NCBI Taxonomy" id="76760"/>
    <lineage>
        <taxon>Bacteria</taxon>
        <taxon>Pseudomonadati</taxon>
        <taxon>Pseudomonadota</taxon>
        <taxon>Gammaproteobacteria</taxon>
        <taxon>Pseudomonadales</taxon>
        <taxon>Pseudomonadaceae</taxon>
        <taxon>Pseudomonas</taxon>
    </lineage>
</organism>
<reference evidence="6 8" key="1">
    <citation type="submission" date="2016-10" db="EMBL/GenBank/DDBJ databases">
        <authorList>
            <person name="Varghese N."/>
            <person name="Submissions S."/>
        </authorList>
    </citation>
    <scope>NUCLEOTIDE SEQUENCE [LARGE SCALE GENOMIC DNA]</scope>
    <source>
        <strain evidence="6 8">BS2777</strain>
    </source>
</reference>